<feature type="domain" description="NAD-dependent epimerase/dehydratase" evidence="2">
    <location>
        <begin position="3"/>
        <end position="264"/>
    </location>
</feature>
<dbReference type="PRINTS" id="PR01713">
    <property type="entry name" value="NUCEPIMERASE"/>
</dbReference>
<evidence type="ECO:0000259" key="2">
    <source>
        <dbReference type="Pfam" id="PF01370"/>
    </source>
</evidence>
<organism evidence="3 4">
    <name type="scientific">Croceitalea vernalis</name>
    <dbReference type="NCBI Taxonomy" id="3075599"/>
    <lineage>
        <taxon>Bacteria</taxon>
        <taxon>Pseudomonadati</taxon>
        <taxon>Bacteroidota</taxon>
        <taxon>Flavobacteriia</taxon>
        <taxon>Flavobacteriales</taxon>
        <taxon>Flavobacteriaceae</taxon>
        <taxon>Croceitalea</taxon>
    </lineage>
</organism>
<gene>
    <name evidence="3" type="ORF">RM520_06460</name>
</gene>
<evidence type="ECO:0000313" key="3">
    <source>
        <dbReference type="EMBL" id="MDT0621258.1"/>
    </source>
</evidence>
<dbReference type="Pfam" id="PF01370">
    <property type="entry name" value="Epimerase"/>
    <property type="match status" value="1"/>
</dbReference>
<name>A0ABU3BGJ3_9FLAO</name>
<comment type="caution">
    <text evidence="3">The sequence shown here is derived from an EMBL/GenBank/DDBJ whole genome shotgun (WGS) entry which is preliminary data.</text>
</comment>
<dbReference type="Gene3D" id="3.40.50.720">
    <property type="entry name" value="NAD(P)-binding Rossmann-like Domain"/>
    <property type="match status" value="1"/>
</dbReference>
<dbReference type="SUPFAM" id="SSF51735">
    <property type="entry name" value="NAD(P)-binding Rossmann-fold domains"/>
    <property type="match status" value="1"/>
</dbReference>
<evidence type="ECO:0000313" key="4">
    <source>
        <dbReference type="Proteomes" id="UP001250662"/>
    </source>
</evidence>
<sequence>MKILITGAAGFIGFNLCKSLMNLKSYELIGIDNINDYYDSELKYDRLIELGIAPKKASSFNTLSSSSLNNKFKFVRVSLEDKTSLVKIFKDFQFDIVCNLGAQAGVRYSITNPDTYVNSNIIGFLNILECCKDFKVKHLIYASSSSIYGLNKEIPFSTSSTTDKPISLYAASKKSNELMAHTYSYLFKLKTTGLRFFTVYGPWGRPDMAMFLFVDAIIKGKPIKVFNNGDMERDFTYIDDIVEGIKLVIDKKTKNSLYKIYNIGRGKSIKLNHFIEVIEKRLGKKANKQLLELQPGDVLKTWADTSSFRKDYGFEAKTGVESGVTSFIEWYKKYYKQE</sequence>
<proteinExistence type="predicted"/>
<dbReference type="Proteomes" id="UP001250662">
    <property type="component" value="Unassembled WGS sequence"/>
</dbReference>
<reference evidence="3 4" key="1">
    <citation type="submission" date="2023-09" db="EMBL/GenBank/DDBJ databases">
        <authorList>
            <person name="Rey-Velasco X."/>
        </authorList>
    </citation>
    <scope>NUCLEOTIDE SEQUENCE [LARGE SCALE GENOMIC DNA]</scope>
    <source>
        <strain evidence="3 4">P007</strain>
    </source>
</reference>
<keyword evidence="1" id="KW-0520">NAD</keyword>
<keyword evidence="4" id="KW-1185">Reference proteome</keyword>
<dbReference type="InterPro" id="IPR036291">
    <property type="entry name" value="NAD(P)-bd_dom_sf"/>
</dbReference>
<dbReference type="PANTHER" id="PTHR43574">
    <property type="entry name" value="EPIMERASE-RELATED"/>
    <property type="match status" value="1"/>
</dbReference>
<accession>A0ABU3BGJ3</accession>
<evidence type="ECO:0000256" key="1">
    <source>
        <dbReference type="ARBA" id="ARBA00023027"/>
    </source>
</evidence>
<dbReference type="EMBL" id="JAVRHU010000002">
    <property type="protein sequence ID" value="MDT0621258.1"/>
    <property type="molecule type" value="Genomic_DNA"/>
</dbReference>
<dbReference type="InterPro" id="IPR001509">
    <property type="entry name" value="Epimerase_deHydtase"/>
</dbReference>
<dbReference type="RefSeq" id="WP_311384906.1">
    <property type="nucleotide sequence ID" value="NZ_JAVRHU010000002.1"/>
</dbReference>
<dbReference type="Gene3D" id="3.90.25.10">
    <property type="entry name" value="UDP-galactose 4-epimerase, domain 1"/>
    <property type="match status" value="1"/>
</dbReference>
<protein>
    <submittedName>
        <fullName evidence="3">NAD-dependent epimerase/dehydratase family protein</fullName>
    </submittedName>
</protein>